<gene>
    <name evidence="4" type="ORF">WG66_18221</name>
</gene>
<dbReference type="EMBL" id="LATX01002444">
    <property type="protein sequence ID" value="KTB29206.1"/>
    <property type="molecule type" value="Genomic_DNA"/>
</dbReference>
<feature type="transmembrane region" description="Helical" evidence="2">
    <location>
        <begin position="146"/>
        <end position="169"/>
    </location>
</feature>
<protein>
    <recommendedName>
        <fullName evidence="6">Mid2 domain-containing protein</fullName>
    </recommendedName>
</protein>
<feature type="signal peptide" evidence="3">
    <location>
        <begin position="1"/>
        <end position="21"/>
    </location>
</feature>
<feature type="compositionally biased region" description="Polar residues" evidence="1">
    <location>
        <begin position="233"/>
        <end position="251"/>
    </location>
</feature>
<accession>A0A0W0EYQ9</accession>
<feature type="chain" id="PRO_5006901202" description="Mid2 domain-containing protein" evidence="3">
    <location>
        <begin position="22"/>
        <end position="283"/>
    </location>
</feature>
<feature type="region of interest" description="Disordered" evidence="1">
    <location>
        <begin position="100"/>
        <end position="138"/>
    </location>
</feature>
<dbReference type="AlphaFoldDB" id="A0A0W0EYQ9"/>
<keyword evidence="3" id="KW-0732">Signal</keyword>
<name>A0A0W0EYQ9_MONRR</name>
<evidence type="ECO:0000256" key="2">
    <source>
        <dbReference type="SAM" id="Phobius"/>
    </source>
</evidence>
<keyword evidence="2" id="KW-0812">Transmembrane</keyword>
<evidence type="ECO:0000256" key="1">
    <source>
        <dbReference type="SAM" id="MobiDB-lite"/>
    </source>
</evidence>
<keyword evidence="2" id="KW-1133">Transmembrane helix</keyword>
<sequence>MAKQALFTSLLLLSYFTGTQAQGMATDKCSDSGLDWYIGAIGETPYASEVLVLKVSGRMQLPGPTKDIYLVIVMLSANLKFYAWTRNEVTKNHAQRGNAKTFSKCPENLSSSSSSPTSTGSNASATSEPTMAANAQSSSSGIGGGAIAGIVIGVFGAIGIGMLVGILLFRRRVTQNSTVQLDSPAVKESSWPPVEPYTYTSYSSPQSESGVSSSPSPSQLAFARGMKGEGSHFVTNDTTSYGSRPISSSNLMDRHTDGGPTPGATLSRQESGRLPPAYGDLRQ</sequence>
<feature type="region of interest" description="Disordered" evidence="1">
    <location>
        <begin position="199"/>
        <end position="283"/>
    </location>
</feature>
<dbReference type="Proteomes" id="UP000054988">
    <property type="component" value="Unassembled WGS sequence"/>
</dbReference>
<evidence type="ECO:0000256" key="3">
    <source>
        <dbReference type="SAM" id="SignalP"/>
    </source>
</evidence>
<evidence type="ECO:0000313" key="5">
    <source>
        <dbReference type="Proteomes" id="UP000054988"/>
    </source>
</evidence>
<evidence type="ECO:0008006" key="6">
    <source>
        <dbReference type="Google" id="ProtNLM"/>
    </source>
</evidence>
<feature type="compositionally biased region" description="Low complexity" evidence="1">
    <location>
        <begin position="199"/>
        <end position="218"/>
    </location>
</feature>
<evidence type="ECO:0000313" key="4">
    <source>
        <dbReference type="EMBL" id="KTB29206.1"/>
    </source>
</evidence>
<proteinExistence type="predicted"/>
<keyword evidence="2" id="KW-0472">Membrane</keyword>
<organism evidence="4 5">
    <name type="scientific">Moniliophthora roreri</name>
    <name type="common">Frosty pod rot fungus</name>
    <name type="synonym">Monilia roreri</name>
    <dbReference type="NCBI Taxonomy" id="221103"/>
    <lineage>
        <taxon>Eukaryota</taxon>
        <taxon>Fungi</taxon>
        <taxon>Dikarya</taxon>
        <taxon>Basidiomycota</taxon>
        <taxon>Agaricomycotina</taxon>
        <taxon>Agaricomycetes</taxon>
        <taxon>Agaricomycetidae</taxon>
        <taxon>Agaricales</taxon>
        <taxon>Marasmiineae</taxon>
        <taxon>Marasmiaceae</taxon>
        <taxon>Moniliophthora</taxon>
    </lineage>
</organism>
<comment type="caution">
    <text evidence="4">The sequence shown here is derived from an EMBL/GenBank/DDBJ whole genome shotgun (WGS) entry which is preliminary data.</text>
</comment>
<feature type="compositionally biased region" description="Low complexity" evidence="1">
    <location>
        <begin position="110"/>
        <end position="138"/>
    </location>
</feature>
<reference evidence="4 5" key="1">
    <citation type="submission" date="2015-12" db="EMBL/GenBank/DDBJ databases">
        <title>Draft genome sequence of Moniliophthora roreri, the causal agent of frosty pod rot of cacao.</title>
        <authorList>
            <person name="Aime M.C."/>
            <person name="Diaz-Valderrama J.R."/>
            <person name="Kijpornyongpan T."/>
            <person name="Phillips-Mora W."/>
        </authorList>
    </citation>
    <scope>NUCLEOTIDE SEQUENCE [LARGE SCALE GENOMIC DNA]</scope>
    <source>
        <strain evidence="4 5">MCA 2952</strain>
    </source>
</reference>